<keyword evidence="1 7" id="KW-0602">Photosynthesis</keyword>
<dbReference type="GO" id="GO:0009535">
    <property type="term" value="C:chloroplast thylakoid membrane"/>
    <property type="evidence" value="ECO:0007669"/>
    <property type="project" value="UniProtKB-SubCell"/>
</dbReference>
<evidence type="ECO:0000256" key="2">
    <source>
        <dbReference type="ARBA" id="ARBA00022692"/>
    </source>
</evidence>
<dbReference type="GO" id="GO:0015979">
    <property type="term" value="P:photosynthesis"/>
    <property type="evidence" value="ECO:0007669"/>
    <property type="project" value="UniProtKB-UniRule"/>
</dbReference>
<name>A0A2U9NNJ2_9STRA</name>
<evidence type="ECO:0000256" key="7">
    <source>
        <dbReference type="HAMAP-Rule" id="MF_00828"/>
    </source>
</evidence>
<keyword evidence="8" id="KW-0150">Chloroplast</keyword>
<keyword evidence="8" id="KW-0934">Plastid</keyword>
<evidence type="ECO:0000313" key="8">
    <source>
        <dbReference type="EMBL" id="AWT38690.1"/>
    </source>
</evidence>
<keyword evidence="2 7" id="KW-0812">Transmembrane</keyword>
<dbReference type="Pfam" id="PF07465">
    <property type="entry name" value="PsaM"/>
    <property type="match status" value="1"/>
</dbReference>
<keyword evidence="4 7" id="KW-1133">Transmembrane helix</keyword>
<dbReference type="NCBIfam" id="TIGR03053">
    <property type="entry name" value="PS_I_psaM"/>
    <property type="match status" value="1"/>
</dbReference>
<evidence type="ECO:0000256" key="3">
    <source>
        <dbReference type="ARBA" id="ARBA00022836"/>
    </source>
</evidence>
<keyword evidence="6 7" id="KW-0472">Membrane</keyword>
<protein>
    <recommendedName>
        <fullName evidence="7">Photosystem I reaction center subunit XII</fullName>
    </recommendedName>
    <alternativeName>
        <fullName evidence="7">PSI-M</fullName>
    </alternativeName>
</protein>
<sequence length="30" mass="3204">MISDSQVYTALCISLLASILAVRLGTTLYS</sequence>
<dbReference type="InterPro" id="IPR037279">
    <property type="entry name" value="PSI_PsaM_sf"/>
</dbReference>
<comment type="subcellular location">
    <subcellularLocation>
        <location evidence="7">Plastid</location>
        <location evidence="7">Chloroplast thylakoid membrane</location>
        <topology evidence="7">Single-pass membrane protein</topology>
    </subcellularLocation>
</comment>
<dbReference type="SUPFAM" id="SSF81548">
    <property type="entry name" value="Subunit XII of photosystem I reaction centre, PsaM"/>
    <property type="match status" value="1"/>
</dbReference>
<evidence type="ECO:0000256" key="4">
    <source>
        <dbReference type="ARBA" id="ARBA00022989"/>
    </source>
</evidence>
<keyword evidence="5 7" id="KW-0793">Thylakoid</keyword>
<evidence type="ECO:0000256" key="1">
    <source>
        <dbReference type="ARBA" id="ARBA00022531"/>
    </source>
</evidence>
<gene>
    <name evidence="7 8" type="primary">psaM</name>
</gene>
<dbReference type="AlphaFoldDB" id="A0A2U9NNJ2"/>
<geneLocation type="chloroplast" evidence="8"/>
<keyword evidence="3 7" id="KW-0603">Photosystem I</keyword>
<dbReference type="HAMAP" id="MF_00828">
    <property type="entry name" value="PSI_PsaM"/>
    <property type="match status" value="1"/>
</dbReference>
<accession>A0A2U9NNJ2</accession>
<evidence type="ECO:0000256" key="6">
    <source>
        <dbReference type="ARBA" id="ARBA00023136"/>
    </source>
</evidence>
<dbReference type="InterPro" id="IPR010010">
    <property type="entry name" value="PSI_PsaM"/>
</dbReference>
<comment type="similarity">
    <text evidence="7">Belongs to the PsaM family.</text>
</comment>
<organism evidence="8">
    <name type="scientific">Licmophora sp</name>
    <dbReference type="NCBI Taxonomy" id="2115823"/>
    <lineage>
        <taxon>Eukaryota</taxon>
        <taxon>Sar</taxon>
        <taxon>Stramenopiles</taxon>
        <taxon>Ochrophyta</taxon>
        <taxon>Bacillariophyta</taxon>
        <taxon>Fragilariophyceae</taxon>
        <taxon>Fragilariophycidae</taxon>
        <taxon>Licmophorales</taxon>
        <taxon>Licmophoraceae</taxon>
        <taxon>Licmophora</taxon>
    </lineage>
</organism>
<reference evidence="8" key="1">
    <citation type="journal article" date="2018" name="Adv. Bot. Res.">
        <title>Evolution of the Plastid Genomes in Diatoms.</title>
        <authorList>
            <person name="Yu M."/>
            <person name="Ashworth M.P."/>
            <person name="Hajrah N.H."/>
            <person name="Khiyami M.A."/>
            <person name="Sabir M.J."/>
            <person name="Alhebshi A.M."/>
            <person name="Al-Malki A.L."/>
            <person name="Sabir J.S.M."/>
            <person name="Theriot E.C."/>
            <person name="Jansen R.K."/>
        </authorList>
    </citation>
    <scope>NUCLEOTIDE SEQUENCE</scope>
</reference>
<feature type="transmembrane region" description="Helical" evidence="7">
    <location>
        <begin position="6"/>
        <end position="25"/>
    </location>
</feature>
<proteinExistence type="inferred from homology"/>
<dbReference type="EMBL" id="MG755795">
    <property type="protein sequence ID" value="AWT38690.1"/>
    <property type="molecule type" value="Genomic_DNA"/>
</dbReference>
<evidence type="ECO:0000256" key="5">
    <source>
        <dbReference type="ARBA" id="ARBA00023078"/>
    </source>
</evidence>
<dbReference type="GO" id="GO:0009522">
    <property type="term" value="C:photosystem I"/>
    <property type="evidence" value="ECO:0007669"/>
    <property type="project" value="UniProtKB-KW"/>
</dbReference>